<proteinExistence type="predicted"/>
<dbReference type="AlphaFoldDB" id="I5C9D1"/>
<dbReference type="InterPro" id="IPR036874">
    <property type="entry name" value="Carbonic_anhydrase_sf"/>
</dbReference>
<evidence type="ECO:0008006" key="3">
    <source>
        <dbReference type="Google" id="ProtNLM"/>
    </source>
</evidence>
<sequence length="44" mass="4947">MHGVQAIHDALPEVEEKIKSGKLRIIGAIYDMETGKVRTLEKKL</sequence>
<reference evidence="1 2" key="1">
    <citation type="submission" date="2012-05" db="EMBL/GenBank/DDBJ databases">
        <title>Genome sequence of Nitritalea halalkaliphila LW7.</title>
        <authorList>
            <person name="Jangir P.K."/>
            <person name="Singh A."/>
            <person name="Shivaji S."/>
            <person name="Sharma R."/>
        </authorList>
    </citation>
    <scope>NUCLEOTIDE SEQUENCE [LARGE SCALE GENOMIC DNA]</scope>
    <source>
        <strain evidence="1 2">LW7</strain>
    </source>
</reference>
<dbReference type="Proteomes" id="UP000005551">
    <property type="component" value="Unassembled WGS sequence"/>
</dbReference>
<keyword evidence="2" id="KW-1185">Reference proteome</keyword>
<protein>
    <recommendedName>
        <fullName evidence="3">Carbonic anhydrase</fullName>
    </recommendedName>
</protein>
<gene>
    <name evidence="1" type="ORF">A3SI_02618</name>
</gene>
<dbReference type="Gene3D" id="3.40.1050.10">
    <property type="entry name" value="Carbonic anhydrase"/>
    <property type="match status" value="1"/>
</dbReference>
<name>I5C9D1_9BACT</name>
<evidence type="ECO:0000313" key="1">
    <source>
        <dbReference type="EMBL" id="EIM78433.1"/>
    </source>
</evidence>
<dbReference type="SUPFAM" id="SSF53056">
    <property type="entry name" value="beta-carbonic anhydrase, cab"/>
    <property type="match status" value="1"/>
</dbReference>
<accession>I5C9D1</accession>
<dbReference type="GO" id="GO:0004089">
    <property type="term" value="F:carbonate dehydratase activity"/>
    <property type="evidence" value="ECO:0007669"/>
    <property type="project" value="InterPro"/>
</dbReference>
<evidence type="ECO:0000313" key="2">
    <source>
        <dbReference type="Proteomes" id="UP000005551"/>
    </source>
</evidence>
<dbReference type="EMBL" id="AJYA01000005">
    <property type="protein sequence ID" value="EIM78433.1"/>
    <property type="molecule type" value="Genomic_DNA"/>
</dbReference>
<dbReference type="GO" id="GO:0008270">
    <property type="term" value="F:zinc ion binding"/>
    <property type="evidence" value="ECO:0007669"/>
    <property type="project" value="InterPro"/>
</dbReference>
<organism evidence="1 2">
    <name type="scientific">Nitritalea halalkaliphila LW7</name>
    <dbReference type="NCBI Taxonomy" id="1189621"/>
    <lineage>
        <taxon>Bacteria</taxon>
        <taxon>Pseudomonadati</taxon>
        <taxon>Bacteroidota</taxon>
        <taxon>Cytophagia</taxon>
        <taxon>Cytophagales</taxon>
        <taxon>Cyclobacteriaceae</taxon>
        <taxon>Nitritalea</taxon>
    </lineage>
</organism>
<comment type="caution">
    <text evidence="1">The sequence shown here is derived from an EMBL/GenBank/DDBJ whole genome shotgun (WGS) entry which is preliminary data.</text>
</comment>